<feature type="coiled-coil region" evidence="7">
    <location>
        <begin position="409"/>
        <end position="440"/>
    </location>
</feature>
<accession>A0ABX5M5T5</accession>
<comment type="caution">
    <text evidence="9">The sequence shown here is derived from an EMBL/GenBank/DDBJ whole genome shotgun (WGS) entry which is preliminary data.</text>
</comment>
<evidence type="ECO:0000313" key="9">
    <source>
        <dbReference type="EMBL" id="PXV77791.1"/>
    </source>
</evidence>
<proteinExistence type="inferred from homology"/>
<evidence type="ECO:0000256" key="6">
    <source>
        <dbReference type="ARBA" id="ARBA00031720"/>
    </source>
</evidence>
<dbReference type="EMBL" id="QICQ01000026">
    <property type="protein sequence ID" value="PXV77791.1"/>
    <property type="molecule type" value="Genomic_DNA"/>
</dbReference>
<keyword evidence="10" id="KW-1185">Reference proteome</keyword>
<keyword evidence="4" id="KW-0694">RNA-binding</keyword>
<feature type="domain" description="CRISPR type III-associated protein" evidence="8">
    <location>
        <begin position="10"/>
        <end position="199"/>
    </location>
</feature>
<dbReference type="NCBIfam" id="TIGR01899">
    <property type="entry name" value="cas_TM1807_csm5"/>
    <property type="match status" value="1"/>
</dbReference>
<evidence type="ECO:0000259" key="8">
    <source>
        <dbReference type="Pfam" id="PF03787"/>
    </source>
</evidence>
<evidence type="ECO:0000256" key="4">
    <source>
        <dbReference type="ARBA" id="ARBA00022884"/>
    </source>
</evidence>
<evidence type="ECO:0000256" key="2">
    <source>
        <dbReference type="ARBA" id="ARBA00006680"/>
    </source>
</evidence>
<evidence type="ECO:0000313" key="10">
    <source>
        <dbReference type="Proteomes" id="UP000247780"/>
    </source>
</evidence>
<name>A0ABX5M5T5_9PROT</name>
<comment type="function">
    <text evidence="1">This subunit might be involved in maturation of a crRNA intermediate to its mature form.</text>
</comment>
<dbReference type="InterPro" id="IPR005537">
    <property type="entry name" value="RAMP_III_fam"/>
</dbReference>
<evidence type="ECO:0000256" key="7">
    <source>
        <dbReference type="SAM" id="Coils"/>
    </source>
</evidence>
<evidence type="ECO:0000256" key="5">
    <source>
        <dbReference type="ARBA" id="ARBA00023118"/>
    </source>
</evidence>
<organism evidence="9 10">
    <name type="scientific">Nitrosomonas eutropha</name>
    <dbReference type="NCBI Taxonomy" id="916"/>
    <lineage>
        <taxon>Bacteria</taxon>
        <taxon>Pseudomonadati</taxon>
        <taxon>Pseudomonadota</taxon>
        <taxon>Betaproteobacteria</taxon>
        <taxon>Nitrosomonadales</taxon>
        <taxon>Nitrosomonadaceae</taxon>
        <taxon>Nitrosomonas</taxon>
    </lineage>
</organism>
<comment type="similarity">
    <text evidence="2">Belongs to the CRISPR-associated Csm5 family.</text>
</comment>
<dbReference type="RefSeq" id="WP_011635229.1">
    <property type="nucleotide sequence ID" value="NZ_FNYF01000029.1"/>
</dbReference>
<keyword evidence="5" id="KW-0051">Antiviral defense</keyword>
<evidence type="ECO:0000256" key="3">
    <source>
        <dbReference type="ARBA" id="ARBA00016113"/>
    </source>
</evidence>
<sequence length="533" mass="59749">MMAPHSYPLKISTLSPVHIGCDEVFEPTNFVINEGLLHVLDPADIAAELDEKEKQQLIQLADSRQPIGSIQHFFKERRARLAQIASQWVDVAPDIAHEYEEKSGKPQQRSGDGRTVYNLFPMARTAFKPLDGAPYLPGSSLKGAIRTAWLNYQNRGKPLLEKQESPTQLQQRLLGYQAGKFENDPFRSVALADARVPDDRMAPPTRIIYAVSKKKKPSERGSSPELKVFLETVRETMVDAFAGELRLTGRIGWQSLCDACNAFYRPQLENELDHEQFRTLFDPQWRTLIKQLLAGELGELMKTRQGFLLRVGKHSGAESLTLEGVRSIKIKTPNGKPDQYRPTTTEKRFASTTRAATSHLLPFGWIWVHACDDAHQYLAAAVQNQVNKYATPILEAHGERIVAADERIANRAKAREEAVRRQAEAAAAEQAKAAAQAAREAALAAMTENQRRVEAFVSRCVRRAEQLRGGKENPNAAIHNEARALVKAAQEGADWTINEKHAVADAIEEWLPKLVKVELKEERKKLKLSALRL</sequence>
<evidence type="ECO:0000256" key="1">
    <source>
        <dbReference type="ARBA" id="ARBA00003088"/>
    </source>
</evidence>
<dbReference type="InterPro" id="IPR010173">
    <property type="entry name" value="CRISPR-assoc_Csm5"/>
</dbReference>
<dbReference type="PANTHER" id="PTHR38007">
    <property type="entry name" value="CRISPR SYSTEM CMS PROTEIN CSM5"/>
    <property type="match status" value="1"/>
</dbReference>
<dbReference type="Pfam" id="PF03787">
    <property type="entry name" value="RAMPs"/>
    <property type="match status" value="1"/>
</dbReference>
<reference evidence="9 10" key="1">
    <citation type="submission" date="2018-04" db="EMBL/GenBank/DDBJ databases">
        <title>Active sludge and wastewater microbial communities from Klosterneuburg, Austria.</title>
        <authorList>
            <person name="Wagner M."/>
        </authorList>
    </citation>
    <scope>NUCLEOTIDE SEQUENCE [LARGE SCALE GENOMIC DNA]</scope>
    <source>
        <strain evidence="9 10">Nm 57</strain>
    </source>
</reference>
<protein>
    <recommendedName>
        <fullName evidence="3">CRISPR system Cms protein Csm5</fullName>
    </recommendedName>
    <alternativeName>
        <fullName evidence="6">CRISPR type III A-associated protein Csm5</fullName>
    </alternativeName>
</protein>
<gene>
    <name evidence="9" type="ORF">C8R14_12628</name>
</gene>
<dbReference type="Proteomes" id="UP000247780">
    <property type="component" value="Unassembled WGS sequence"/>
</dbReference>
<keyword evidence="7" id="KW-0175">Coiled coil</keyword>
<dbReference type="PANTHER" id="PTHR38007:SF1">
    <property type="entry name" value="CRISPR SYSTEM CMS PROTEIN CSM5"/>
    <property type="match status" value="1"/>
</dbReference>